<dbReference type="InterPro" id="IPR007715">
    <property type="entry name" value="Coq4"/>
</dbReference>
<sequence length="319" mass="34466">MTETIDRAAYEALMLSGERCAQAREDAQAVRSGDREAAKAIAASAMHIAAVAPEGLVDFYDALCEGWFGKRPNAPSVSAPSAPGRLEQDFLDGLWELVNDDEAGRDPAAITVRSAGLTALLPFEIHGRLAAMAKNYPGVLDAASSGLPDRFLLEELARCPKDSLGGHLHSMVVDQGFDLEVLDRDALGLAGLPDPLAYLNIRILQCHDVWHEVAGYETTGLHEVAISGFQMGQFGHHYSSFFVAMIFAKGAFASPIEGVTLTLDTVLSAYMHGRETPPMLGVVWEDIWDQPISQIRESQGIQAYDSPYPPSLLEDLANA</sequence>
<evidence type="ECO:0000313" key="3">
    <source>
        <dbReference type="EMBL" id="CAB5021644.1"/>
    </source>
</evidence>
<evidence type="ECO:0000313" key="2">
    <source>
        <dbReference type="EMBL" id="CAB4876848.1"/>
    </source>
</evidence>
<dbReference type="Pfam" id="PF05019">
    <property type="entry name" value="Coq4"/>
    <property type="match status" value="1"/>
</dbReference>
<protein>
    <submittedName>
        <fullName evidence="3">Unannotated protein</fullName>
    </submittedName>
</protein>
<dbReference type="EMBL" id="CAFABE010000008">
    <property type="protein sequence ID" value="CAB4819358.1"/>
    <property type="molecule type" value="Genomic_DNA"/>
</dbReference>
<gene>
    <name evidence="1" type="ORF">UFOPK3164_00305</name>
    <name evidence="2" type="ORF">UFOPK3427_01185</name>
    <name evidence="3" type="ORF">UFOPK4112_00956</name>
</gene>
<name>A0A6J7R3D7_9ZZZZ</name>
<dbReference type="AlphaFoldDB" id="A0A6J7R3D7"/>
<evidence type="ECO:0000313" key="1">
    <source>
        <dbReference type="EMBL" id="CAB4819358.1"/>
    </source>
</evidence>
<reference evidence="3" key="1">
    <citation type="submission" date="2020-05" db="EMBL/GenBank/DDBJ databases">
        <authorList>
            <person name="Chiriac C."/>
            <person name="Salcher M."/>
            <person name="Ghai R."/>
            <person name="Kavagutti S V."/>
        </authorList>
    </citation>
    <scope>NUCLEOTIDE SEQUENCE</scope>
</reference>
<proteinExistence type="predicted"/>
<organism evidence="3">
    <name type="scientific">freshwater metagenome</name>
    <dbReference type="NCBI Taxonomy" id="449393"/>
    <lineage>
        <taxon>unclassified sequences</taxon>
        <taxon>metagenomes</taxon>
        <taxon>ecological metagenomes</taxon>
    </lineage>
</organism>
<dbReference type="EMBL" id="CAFBLT010000001">
    <property type="protein sequence ID" value="CAB4876848.1"/>
    <property type="molecule type" value="Genomic_DNA"/>
</dbReference>
<accession>A0A6J7R3D7</accession>
<dbReference type="EMBL" id="CAFBPM010000008">
    <property type="protein sequence ID" value="CAB5021644.1"/>
    <property type="molecule type" value="Genomic_DNA"/>
</dbReference>
<dbReference type="GO" id="GO:0006744">
    <property type="term" value="P:ubiquinone biosynthetic process"/>
    <property type="evidence" value="ECO:0007669"/>
    <property type="project" value="InterPro"/>
</dbReference>